<dbReference type="GO" id="GO:0004672">
    <property type="term" value="F:protein kinase activity"/>
    <property type="evidence" value="ECO:0007669"/>
    <property type="project" value="InterPro"/>
</dbReference>
<feature type="domain" description="Protein kinase" evidence="12">
    <location>
        <begin position="370"/>
        <end position="660"/>
    </location>
</feature>
<dbReference type="SUPFAM" id="SSF56112">
    <property type="entry name" value="Protein kinase-like (PK-like)"/>
    <property type="match status" value="1"/>
</dbReference>
<keyword evidence="8 10" id="KW-0472">Membrane</keyword>
<dbReference type="InterPro" id="IPR011009">
    <property type="entry name" value="Kinase-like_dom_sf"/>
</dbReference>
<dbReference type="Pfam" id="PF23472">
    <property type="entry name" value="LysM2_CERK1_LYK3_4_5"/>
    <property type="match status" value="1"/>
</dbReference>
<dbReference type="InterPro" id="IPR056563">
    <property type="entry name" value="LysM3_LYK4_5"/>
</dbReference>
<dbReference type="FunFam" id="1.10.510.10:FF:000468">
    <property type="entry name" value="PTI1-like tyrosine-protein kinase 3"/>
    <property type="match status" value="1"/>
</dbReference>
<feature type="transmembrane region" description="Helical" evidence="10">
    <location>
        <begin position="284"/>
        <end position="308"/>
    </location>
</feature>
<comment type="caution">
    <text evidence="14">The sequence shown here is derived from an EMBL/GenBank/DDBJ whole genome shotgun (WGS) entry which is preliminary data.</text>
</comment>
<feature type="domain" description="LysM" evidence="13">
    <location>
        <begin position="199"/>
        <end position="243"/>
    </location>
</feature>
<evidence type="ECO:0000256" key="7">
    <source>
        <dbReference type="ARBA" id="ARBA00022989"/>
    </source>
</evidence>
<dbReference type="GO" id="GO:0051707">
    <property type="term" value="P:response to other organism"/>
    <property type="evidence" value="ECO:0007669"/>
    <property type="project" value="UniProtKB-ARBA"/>
</dbReference>
<evidence type="ECO:0000256" key="5">
    <source>
        <dbReference type="ARBA" id="ARBA00022741"/>
    </source>
</evidence>
<dbReference type="PROSITE" id="PS50011">
    <property type="entry name" value="PROTEIN_KINASE_DOM"/>
    <property type="match status" value="1"/>
</dbReference>
<evidence type="ECO:0000256" key="2">
    <source>
        <dbReference type="ARBA" id="ARBA00022475"/>
    </source>
</evidence>
<name>A0AAW1NEY4_SAPOF</name>
<dbReference type="GO" id="GO:0005886">
    <property type="term" value="C:plasma membrane"/>
    <property type="evidence" value="ECO:0007669"/>
    <property type="project" value="UniProtKB-SubCell"/>
</dbReference>
<gene>
    <name evidence="14" type="ORF">RND81_01G134300</name>
</gene>
<keyword evidence="7 10" id="KW-1133">Transmembrane helix</keyword>
<protein>
    <submittedName>
        <fullName evidence="14">Uncharacterized protein</fullName>
    </submittedName>
</protein>
<organism evidence="14 15">
    <name type="scientific">Saponaria officinalis</name>
    <name type="common">Common soapwort</name>
    <name type="synonym">Lychnis saponaria</name>
    <dbReference type="NCBI Taxonomy" id="3572"/>
    <lineage>
        <taxon>Eukaryota</taxon>
        <taxon>Viridiplantae</taxon>
        <taxon>Streptophyta</taxon>
        <taxon>Embryophyta</taxon>
        <taxon>Tracheophyta</taxon>
        <taxon>Spermatophyta</taxon>
        <taxon>Magnoliopsida</taxon>
        <taxon>eudicotyledons</taxon>
        <taxon>Gunneridae</taxon>
        <taxon>Pentapetalae</taxon>
        <taxon>Caryophyllales</taxon>
        <taxon>Caryophyllaceae</taxon>
        <taxon>Caryophylleae</taxon>
        <taxon>Saponaria</taxon>
    </lineage>
</organism>
<dbReference type="GO" id="GO:0005524">
    <property type="term" value="F:ATP binding"/>
    <property type="evidence" value="ECO:0007669"/>
    <property type="project" value="UniProtKB-KW"/>
</dbReference>
<dbReference type="Pfam" id="PF23473">
    <property type="entry name" value="LysM3_LYK4_5"/>
    <property type="match status" value="1"/>
</dbReference>
<dbReference type="InterPro" id="IPR052611">
    <property type="entry name" value="Plant_RLK_LysM"/>
</dbReference>
<comment type="subcellular location">
    <subcellularLocation>
        <location evidence="1">Cell membrane</location>
        <topology evidence="1">Single-pass membrane protein</topology>
    </subcellularLocation>
</comment>
<evidence type="ECO:0000259" key="12">
    <source>
        <dbReference type="PROSITE" id="PS50011"/>
    </source>
</evidence>
<feature type="signal peptide" evidence="11">
    <location>
        <begin position="1"/>
        <end position="34"/>
    </location>
</feature>
<feature type="chain" id="PRO_5043373932" evidence="11">
    <location>
        <begin position="35"/>
        <end position="688"/>
    </location>
</feature>
<evidence type="ECO:0000313" key="15">
    <source>
        <dbReference type="Proteomes" id="UP001443914"/>
    </source>
</evidence>
<proteinExistence type="predicted"/>
<evidence type="ECO:0000313" key="14">
    <source>
        <dbReference type="EMBL" id="KAK9757007.1"/>
    </source>
</evidence>
<keyword evidence="6" id="KW-0067">ATP-binding</keyword>
<dbReference type="InterPro" id="IPR056562">
    <property type="entry name" value="LysM2_CERK1_LYK3_4_5"/>
</dbReference>
<evidence type="ECO:0000259" key="13">
    <source>
        <dbReference type="PROSITE" id="PS51782"/>
    </source>
</evidence>
<dbReference type="PANTHER" id="PTHR45927">
    <property type="entry name" value="LYSM-DOMAIN RECEPTOR-LIKE KINASE-RELATED"/>
    <property type="match status" value="1"/>
</dbReference>
<dbReference type="Pfam" id="PF07714">
    <property type="entry name" value="PK_Tyr_Ser-Thr"/>
    <property type="match status" value="1"/>
</dbReference>
<dbReference type="Gene3D" id="1.10.510.10">
    <property type="entry name" value="Transferase(Phosphotransferase) domain 1"/>
    <property type="match status" value="1"/>
</dbReference>
<dbReference type="PROSITE" id="PS51782">
    <property type="entry name" value="LYSM"/>
    <property type="match status" value="1"/>
</dbReference>
<dbReference type="Pfam" id="PF23446">
    <property type="entry name" value="LysM1_NFP_LYK"/>
    <property type="match status" value="1"/>
</dbReference>
<dbReference type="PANTHER" id="PTHR45927:SF6">
    <property type="entry name" value="PROTEIN LYK5"/>
    <property type="match status" value="1"/>
</dbReference>
<dbReference type="InterPro" id="IPR056561">
    <property type="entry name" value="NFP_LYK_LysM1"/>
</dbReference>
<reference evidence="14" key="1">
    <citation type="submission" date="2024-03" db="EMBL/GenBank/DDBJ databases">
        <title>WGS assembly of Saponaria officinalis var. Norfolk2.</title>
        <authorList>
            <person name="Jenkins J."/>
            <person name="Shu S."/>
            <person name="Grimwood J."/>
            <person name="Barry K."/>
            <person name="Goodstein D."/>
            <person name="Schmutz J."/>
            <person name="Leebens-Mack J."/>
            <person name="Osbourn A."/>
        </authorList>
    </citation>
    <scope>NUCLEOTIDE SEQUENCE [LARGE SCALE GENOMIC DNA]</scope>
    <source>
        <strain evidence="14">JIC</strain>
    </source>
</reference>
<keyword evidence="5" id="KW-0547">Nucleotide-binding</keyword>
<evidence type="ECO:0000256" key="3">
    <source>
        <dbReference type="ARBA" id="ARBA00022692"/>
    </source>
</evidence>
<dbReference type="InterPro" id="IPR000719">
    <property type="entry name" value="Prot_kinase_dom"/>
</dbReference>
<keyword evidence="3 10" id="KW-0812">Transmembrane</keyword>
<sequence>MELKTSKTMRKAAQLRALILIITTLTLQIRSSNSQQPYINNDQLDCNNNNNNITKGYTCNGVSQTCTSYITFRSIPPYNTAPNIAYLLNSTVSGISRLNNVSDVDLIETDRLLIVPVTCPCNSKKYYQHNANYTIKVLGETYFSMANNTYQGLTTCQSMMAQNPYAATNLTEGETVLVPLRCACPTSAQKRKFGAEFLLSYLVVLGDDVSAIAGLFGVDQQSVWDANELQPNQVIYPFTPVLVPLKSEPSNVRFVSTPPVSVSVPSPESNSPVVGGKSSSKTGVYVGVGVGVGVLVIVLVVGFVWFFVIRKKKESVLVIEGGKKGVEKDPESVQYASLPGSYSSNSQTTKSSSVDINGFKYAIGSLTVYKFREIEKATGNFNDKCRIKGSVFRGEFNGDEAAVKILKGNVPNDEINILNRINHSNIVRLSGYCIHEGNTYLVYEYAEKGSVDEWLFRQQTDRSEDDSVSQPVLSWKQRVQIACHVADALNYLHSYISPPYIHKNLKSSNILLDAAYRAKITNFGLARTIQEEDESGVLHLTKHVVGTHGYLAPEYIENGAVTTKLDVFAFGVVVLELLSGKPAVKPSGTKHGGADDLLFIVIRKVFEGVNVREKLTEFMDSNLNTEYPLDLAYSLAQLAHKCVDPDMNSRPSMSEVSMTLSKIYSSSLDWDPSDELANTSSWSHSTST</sequence>
<dbReference type="EMBL" id="JBDFQZ010000001">
    <property type="protein sequence ID" value="KAK9757007.1"/>
    <property type="molecule type" value="Genomic_DNA"/>
</dbReference>
<evidence type="ECO:0000256" key="9">
    <source>
        <dbReference type="ARBA" id="ARBA00023157"/>
    </source>
</evidence>
<evidence type="ECO:0000256" key="8">
    <source>
        <dbReference type="ARBA" id="ARBA00023136"/>
    </source>
</evidence>
<dbReference type="Proteomes" id="UP001443914">
    <property type="component" value="Unassembled WGS sequence"/>
</dbReference>
<evidence type="ECO:0000256" key="10">
    <source>
        <dbReference type="SAM" id="Phobius"/>
    </source>
</evidence>
<accession>A0AAW1NEY4</accession>
<dbReference type="Gene3D" id="3.30.200.20">
    <property type="entry name" value="Phosphorylase Kinase, domain 1"/>
    <property type="match status" value="1"/>
</dbReference>
<keyword evidence="4 11" id="KW-0732">Signal</keyword>
<evidence type="ECO:0000256" key="11">
    <source>
        <dbReference type="SAM" id="SignalP"/>
    </source>
</evidence>
<evidence type="ECO:0000256" key="6">
    <source>
        <dbReference type="ARBA" id="ARBA00022840"/>
    </source>
</evidence>
<evidence type="ECO:0000256" key="4">
    <source>
        <dbReference type="ARBA" id="ARBA00022729"/>
    </source>
</evidence>
<dbReference type="AlphaFoldDB" id="A0AAW1NEY4"/>
<dbReference type="InterPro" id="IPR001245">
    <property type="entry name" value="Ser-Thr/Tyr_kinase_cat_dom"/>
</dbReference>
<keyword evidence="15" id="KW-1185">Reference proteome</keyword>
<keyword evidence="9" id="KW-1015">Disulfide bond</keyword>
<keyword evidence="2" id="KW-1003">Cell membrane</keyword>
<dbReference type="InterPro" id="IPR018392">
    <property type="entry name" value="LysM"/>
</dbReference>
<evidence type="ECO:0000256" key="1">
    <source>
        <dbReference type="ARBA" id="ARBA00004162"/>
    </source>
</evidence>